<dbReference type="InterPro" id="IPR036938">
    <property type="entry name" value="PAP2/HPO_sf"/>
</dbReference>
<feature type="transmembrane region" description="Helical" evidence="1">
    <location>
        <begin position="128"/>
        <end position="158"/>
    </location>
</feature>
<reference evidence="2" key="1">
    <citation type="journal article" date="2013" name="Lancet">
        <title>First case of E anophelis outbreak in an intensive-care unit.</title>
        <authorList>
            <person name="Teo J."/>
            <person name="Tan S.Y."/>
            <person name="Tay M."/>
            <person name="Ding Y."/>
            <person name="Kjelleberg S."/>
            <person name="Givskov M."/>
            <person name="Lin R.T."/>
            <person name="Yang L."/>
        </authorList>
    </citation>
    <scope>NUCLEOTIDE SEQUENCE [LARGE SCALE GENOMIC DNA]</scope>
    <source>
        <strain evidence="2">NUHP1</strain>
    </source>
</reference>
<dbReference type="HOGENOM" id="CLU_093776_3_0_10"/>
<dbReference type="CDD" id="cd01610">
    <property type="entry name" value="PAP2_like"/>
    <property type="match status" value="1"/>
</dbReference>
<name>A0A077EFY7_9FLAO</name>
<evidence type="ECO:0000313" key="3">
    <source>
        <dbReference type="Proteomes" id="UP000028933"/>
    </source>
</evidence>
<feature type="transmembrane region" description="Helical" evidence="1">
    <location>
        <begin position="102"/>
        <end position="121"/>
    </location>
</feature>
<keyword evidence="1" id="KW-0472">Membrane</keyword>
<dbReference type="SUPFAM" id="SSF48317">
    <property type="entry name" value="Acid phosphatase/Vanadium-dependent haloperoxidase"/>
    <property type="match status" value="1"/>
</dbReference>
<dbReference type="AlphaFoldDB" id="A0A077EFY7"/>
<reference evidence="2" key="2">
    <citation type="journal article" date="2015" name="Genome Biol. Evol.">
        <title>Complete Genome Sequence and Transcriptomic Analysis of the Novel Pathogen Elizabethkingia anophelis in Response to Oxidative Stress.</title>
        <authorList>
            <person name="Li Y."/>
            <person name="Liu Y."/>
            <person name="Chew S.C."/>
            <person name="Tay M."/>
            <person name="Salido M.M."/>
            <person name="Teo J."/>
            <person name="Lauro F.M."/>
            <person name="Givskov M."/>
            <person name="Yang L."/>
        </authorList>
    </citation>
    <scope>NUCLEOTIDE SEQUENCE</scope>
    <source>
        <strain evidence="2">NUHP1</strain>
    </source>
</reference>
<protein>
    <recommendedName>
        <fullName evidence="4">PAP2 superfamily protein</fullName>
    </recommendedName>
</protein>
<sequence>MIEKLSSFISNLFNPVFSFLFFLLYYAFSTMENGEAWLLIGKAILIFAVPILGYIYYNVKQGKFTNMDVSNRKQRNSLYYYIIALLLLFIVVNLIIGKAIPAAFYYLTGLLCAMMLSNFWIKSSMHTALNFFVAALFYQVSPALGFIWGGLTVIIAITRLILKRHTLSEVFSGAVIGIIFSIAFVCWN</sequence>
<proteinExistence type="predicted"/>
<feature type="transmembrane region" description="Helical" evidence="1">
    <location>
        <begin position="78"/>
        <end position="96"/>
    </location>
</feature>
<dbReference type="Proteomes" id="UP000028933">
    <property type="component" value="Chromosome"/>
</dbReference>
<gene>
    <name evidence="2" type="ORF">BD94_2592</name>
</gene>
<feature type="transmembrane region" description="Helical" evidence="1">
    <location>
        <begin position="12"/>
        <end position="30"/>
    </location>
</feature>
<evidence type="ECO:0008006" key="4">
    <source>
        <dbReference type="Google" id="ProtNLM"/>
    </source>
</evidence>
<dbReference type="STRING" id="1338011.BD94_2592"/>
<feature type="transmembrane region" description="Helical" evidence="1">
    <location>
        <begin position="170"/>
        <end position="187"/>
    </location>
</feature>
<dbReference type="KEGG" id="eao:BD94_2592"/>
<dbReference type="eggNOG" id="COG0671">
    <property type="taxonomic scope" value="Bacteria"/>
</dbReference>
<keyword evidence="1" id="KW-1133">Transmembrane helix</keyword>
<accession>A0A077EFY7</accession>
<evidence type="ECO:0000256" key="1">
    <source>
        <dbReference type="SAM" id="Phobius"/>
    </source>
</evidence>
<keyword evidence="1" id="KW-0812">Transmembrane</keyword>
<feature type="transmembrane region" description="Helical" evidence="1">
    <location>
        <begin position="36"/>
        <end position="57"/>
    </location>
</feature>
<dbReference type="EMBL" id="CP007547">
    <property type="protein sequence ID" value="AIL46367.1"/>
    <property type="molecule type" value="Genomic_DNA"/>
</dbReference>
<organism evidence="2 3">
    <name type="scientific">Elizabethkingia anophelis NUHP1</name>
    <dbReference type="NCBI Taxonomy" id="1338011"/>
    <lineage>
        <taxon>Bacteria</taxon>
        <taxon>Pseudomonadati</taxon>
        <taxon>Bacteroidota</taxon>
        <taxon>Flavobacteriia</taxon>
        <taxon>Flavobacteriales</taxon>
        <taxon>Weeksellaceae</taxon>
        <taxon>Elizabethkingia</taxon>
    </lineage>
</organism>
<evidence type="ECO:0000313" key="2">
    <source>
        <dbReference type="EMBL" id="AIL46367.1"/>
    </source>
</evidence>